<feature type="transmembrane region" description="Helical" evidence="5">
    <location>
        <begin position="49"/>
        <end position="67"/>
    </location>
</feature>
<dbReference type="eggNOG" id="arCOG02050">
    <property type="taxonomic scope" value="Archaea"/>
</dbReference>
<feature type="transmembrane region" description="Helical" evidence="5">
    <location>
        <begin position="250"/>
        <end position="267"/>
    </location>
</feature>
<dbReference type="InterPro" id="IPR051598">
    <property type="entry name" value="TSUP/Inactive_protease-like"/>
</dbReference>
<dbReference type="HOGENOM" id="CLU_045498_6_2_2"/>
<name>F0T9L7_METLA</name>
<dbReference type="InterPro" id="IPR002781">
    <property type="entry name" value="TM_pro_TauE-like"/>
</dbReference>
<proteinExistence type="inferred from homology"/>
<dbReference type="EMBL" id="CP002551">
    <property type="protein sequence ID" value="ADZ08765.1"/>
    <property type="molecule type" value="Genomic_DNA"/>
</dbReference>
<feature type="transmembrane region" description="Helical" evidence="5">
    <location>
        <begin position="180"/>
        <end position="202"/>
    </location>
</feature>
<accession>F0T9L7</accession>
<feature type="transmembrane region" description="Helical" evidence="5">
    <location>
        <begin position="79"/>
        <end position="97"/>
    </location>
</feature>
<comment type="similarity">
    <text evidence="5">Belongs to the 4-toluene sulfonate uptake permease (TSUP) (TC 2.A.102) family.</text>
</comment>
<dbReference type="KEGG" id="mel:Metbo_0513"/>
<feature type="transmembrane region" description="Helical" evidence="5">
    <location>
        <begin position="214"/>
        <end position="238"/>
    </location>
</feature>
<keyword evidence="4 5" id="KW-0472">Membrane</keyword>
<evidence type="ECO:0000256" key="3">
    <source>
        <dbReference type="ARBA" id="ARBA00022989"/>
    </source>
</evidence>
<reference evidence="7" key="1">
    <citation type="submission" date="2011-02" db="EMBL/GenBank/DDBJ databases">
        <title>Complete sequence of Methanobacterium sp. AL-21.</title>
        <authorList>
            <consortium name="US DOE Joint Genome Institute"/>
            <person name="Lucas S."/>
            <person name="Copeland A."/>
            <person name="Lapidus A."/>
            <person name="Cheng J.-F."/>
            <person name="Goodwin L."/>
            <person name="Pitluck S."/>
            <person name="Chertkov O."/>
            <person name="Detter J.C."/>
            <person name="Han C."/>
            <person name="Tapia R."/>
            <person name="Land M."/>
            <person name="Hauser L."/>
            <person name="Kyrpides N."/>
            <person name="Ivanova N."/>
            <person name="Mikhailova N."/>
            <person name="Pagani I."/>
            <person name="Cadillo-Quiroz H."/>
            <person name="Imachi H."/>
            <person name="Zinder S."/>
            <person name="Liu W."/>
            <person name="Woyke T."/>
        </authorList>
    </citation>
    <scope>NUCLEOTIDE SEQUENCE [LARGE SCALE GENOMIC DNA]</scope>
    <source>
        <strain evidence="7">AL-21</strain>
    </source>
</reference>
<dbReference type="Proteomes" id="UP000007490">
    <property type="component" value="Chromosome"/>
</dbReference>
<evidence type="ECO:0000256" key="1">
    <source>
        <dbReference type="ARBA" id="ARBA00004141"/>
    </source>
</evidence>
<dbReference type="GeneID" id="10276958"/>
<dbReference type="RefSeq" id="WP_013644116.1">
    <property type="nucleotide sequence ID" value="NC_015216.1"/>
</dbReference>
<evidence type="ECO:0000256" key="5">
    <source>
        <dbReference type="RuleBase" id="RU363041"/>
    </source>
</evidence>
<feature type="transmembrane region" description="Helical" evidence="5">
    <location>
        <begin position="141"/>
        <end position="174"/>
    </location>
</feature>
<evidence type="ECO:0000256" key="2">
    <source>
        <dbReference type="ARBA" id="ARBA00022692"/>
    </source>
</evidence>
<comment type="subcellular location">
    <subcellularLocation>
        <location evidence="5">Cell membrane</location>
        <topology evidence="5">Multi-pass membrane protein</topology>
    </subcellularLocation>
    <subcellularLocation>
        <location evidence="1">Membrane</location>
        <topology evidence="1">Multi-pass membrane protein</topology>
    </subcellularLocation>
</comment>
<keyword evidence="2 5" id="KW-0812">Transmembrane</keyword>
<evidence type="ECO:0000313" key="7">
    <source>
        <dbReference type="Proteomes" id="UP000007490"/>
    </source>
</evidence>
<dbReference type="OrthoDB" id="82244at2157"/>
<feature type="transmembrane region" description="Helical" evidence="5">
    <location>
        <begin position="7"/>
        <end position="37"/>
    </location>
</feature>
<dbReference type="GO" id="GO:0005886">
    <property type="term" value="C:plasma membrane"/>
    <property type="evidence" value="ECO:0007669"/>
    <property type="project" value="UniProtKB-SubCell"/>
</dbReference>
<keyword evidence="3 5" id="KW-1133">Transmembrane helix</keyword>
<reference evidence="6 7" key="2">
    <citation type="journal article" date="2014" name="Int. J. Syst. Evol. Microbiol.">
        <title>Methanobacterium paludis sp. nov. and a novel strain of Methanobacterium lacus isolated from northern peatlands.</title>
        <authorList>
            <person name="Cadillo-Quiroz H."/>
            <person name="Brauer S.L."/>
            <person name="Goodson N."/>
            <person name="Yavitt J.B."/>
            <person name="Zinder S.H."/>
        </authorList>
    </citation>
    <scope>NUCLEOTIDE SEQUENCE [LARGE SCALE GENOMIC DNA]</scope>
    <source>
        <strain evidence="6 7">AL-21</strain>
    </source>
</reference>
<gene>
    <name evidence="6" type="ordered locus">Metbo_0513</name>
</gene>
<dbReference type="PANTHER" id="PTHR43701:SF2">
    <property type="entry name" value="MEMBRANE TRANSPORTER PROTEIN YJNA-RELATED"/>
    <property type="match status" value="1"/>
</dbReference>
<dbReference type="PANTHER" id="PTHR43701">
    <property type="entry name" value="MEMBRANE TRANSPORTER PROTEIN MJ0441-RELATED"/>
    <property type="match status" value="1"/>
</dbReference>
<keyword evidence="7" id="KW-1185">Reference proteome</keyword>
<feature type="transmembrane region" description="Helical" evidence="5">
    <location>
        <begin position="109"/>
        <end position="129"/>
    </location>
</feature>
<organism evidence="6 7">
    <name type="scientific">Methanobacterium lacus (strain AL-21)</name>
    <dbReference type="NCBI Taxonomy" id="877455"/>
    <lineage>
        <taxon>Archaea</taxon>
        <taxon>Methanobacteriati</taxon>
        <taxon>Methanobacteriota</taxon>
        <taxon>Methanomada group</taxon>
        <taxon>Methanobacteria</taxon>
        <taxon>Methanobacteriales</taxon>
        <taxon>Methanobacteriaceae</taxon>
        <taxon>Methanobacterium</taxon>
    </lineage>
</organism>
<sequence length="268" mass="28046">MDILLYIIALIITGAMVGFASGLLGVGGGFIMVPVQFFLLTSIGVDPTIAIRVAFGTSLAVILPTAISGTIGHKRRNAVLVRPTILMGISGVLASFAGGTLATNIPGDYLKLAFGVLVFLAAVWMLVAKYPDNDTKPKEGVIPYILIGLFAGSLSGLLGIGGGIVLVPILVFLMNFNLRTAIGTSTAVLVFTAIGGVVSYIINGINVPGIPPYSIGYINLVQLVLLACISTPVAQLGVRVSHNIPEKQLKYIYIVVMIYISLKMMGLA</sequence>
<dbReference type="AlphaFoldDB" id="F0T9L7"/>
<protein>
    <recommendedName>
        <fullName evidence="5">Probable membrane transporter protein</fullName>
    </recommendedName>
</protein>
<keyword evidence="5" id="KW-1003">Cell membrane</keyword>
<dbReference type="Pfam" id="PF01925">
    <property type="entry name" value="TauE"/>
    <property type="match status" value="1"/>
</dbReference>
<evidence type="ECO:0000256" key="4">
    <source>
        <dbReference type="ARBA" id="ARBA00023136"/>
    </source>
</evidence>
<evidence type="ECO:0000313" key="6">
    <source>
        <dbReference type="EMBL" id="ADZ08765.1"/>
    </source>
</evidence>